<evidence type="ECO:0000313" key="2">
    <source>
        <dbReference type="EMBL" id="GAA0710185.1"/>
    </source>
</evidence>
<accession>A0ABN1IE74</accession>
<comment type="caution">
    <text evidence="2">The sequence shown here is derived from an EMBL/GenBank/DDBJ whole genome shotgun (WGS) entry which is preliminary data.</text>
</comment>
<evidence type="ECO:0000313" key="3">
    <source>
        <dbReference type="Proteomes" id="UP001501523"/>
    </source>
</evidence>
<sequence>MYRMICLLALFATLPVFAADDGWATCFPRRGNCFDAEVNGMTVTALNDPKLAASLERLDHHASDLAWQVPKPLSTRDALLVVTQVNAAGKVHMGERVTEETMVIPLDGQSLSSSAQTTPEDSVRIEGAPALVEKNLLTDRHLAPGRYLLRIKYSGSENWDRKTALLEVRD</sequence>
<dbReference type="Proteomes" id="UP001501523">
    <property type="component" value="Unassembled WGS sequence"/>
</dbReference>
<feature type="signal peptide" evidence="1">
    <location>
        <begin position="1"/>
        <end position="18"/>
    </location>
</feature>
<gene>
    <name evidence="2" type="ORF">GCM10009105_11210</name>
</gene>
<keyword evidence="3" id="KW-1185">Reference proteome</keyword>
<feature type="chain" id="PRO_5045668007" evidence="1">
    <location>
        <begin position="19"/>
        <end position="170"/>
    </location>
</feature>
<name>A0ABN1IE74_9GAMM</name>
<proteinExistence type="predicted"/>
<protein>
    <submittedName>
        <fullName evidence="2">Uncharacterized protein</fullName>
    </submittedName>
</protein>
<evidence type="ECO:0000256" key="1">
    <source>
        <dbReference type="SAM" id="SignalP"/>
    </source>
</evidence>
<keyword evidence="1" id="KW-0732">Signal</keyword>
<dbReference type="EMBL" id="BAAAEU010000005">
    <property type="protein sequence ID" value="GAA0710185.1"/>
    <property type="molecule type" value="Genomic_DNA"/>
</dbReference>
<reference evidence="2 3" key="1">
    <citation type="journal article" date="2019" name="Int. J. Syst. Evol. Microbiol.">
        <title>The Global Catalogue of Microorganisms (GCM) 10K type strain sequencing project: providing services to taxonomists for standard genome sequencing and annotation.</title>
        <authorList>
            <consortium name="The Broad Institute Genomics Platform"/>
            <consortium name="The Broad Institute Genome Sequencing Center for Infectious Disease"/>
            <person name="Wu L."/>
            <person name="Ma J."/>
        </authorList>
    </citation>
    <scope>NUCLEOTIDE SEQUENCE [LARGE SCALE GENOMIC DNA]</scope>
    <source>
        <strain evidence="2 3">JCM 15421</strain>
    </source>
</reference>
<organism evidence="2 3">
    <name type="scientific">Dokdonella soli</name>
    <dbReference type="NCBI Taxonomy" id="529810"/>
    <lineage>
        <taxon>Bacteria</taxon>
        <taxon>Pseudomonadati</taxon>
        <taxon>Pseudomonadota</taxon>
        <taxon>Gammaproteobacteria</taxon>
        <taxon>Lysobacterales</taxon>
        <taxon>Rhodanobacteraceae</taxon>
        <taxon>Dokdonella</taxon>
    </lineage>
</organism>